<dbReference type="InterPro" id="IPR015943">
    <property type="entry name" value="WD40/YVTN_repeat-like_dom_sf"/>
</dbReference>
<evidence type="ECO:0000256" key="1">
    <source>
        <dbReference type="ARBA" id="ARBA00022574"/>
    </source>
</evidence>
<evidence type="ECO:0000256" key="3">
    <source>
        <dbReference type="PROSITE-ProRule" id="PRU00221"/>
    </source>
</evidence>
<dbReference type="SUPFAM" id="SSF50978">
    <property type="entry name" value="WD40 repeat-like"/>
    <property type="match status" value="1"/>
</dbReference>
<keyword evidence="2" id="KW-0677">Repeat</keyword>
<dbReference type="InterPro" id="IPR001680">
    <property type="entry name" value="WD40_rpt"/>
</dbReference>
<dbReference type="AlphaFoldDB" id="A0A1E3PQX4"/>
<dbReference type="Proteomes" id="UP000095009">
    <property type="component" value="Unassembled WGS sequence"/>
</dbReference>
<dbReference type="SMART" id="SM00320">
    <property type="entry name" value="WD40"/>
    <property type="match status" value="7"/>
</dbReference>
<protein>
    <submittedName>
        <fullName evidence="4">WD40 repeat-like protein</fullName>
    </submittedName>
</protein>
<dbReference type="EMBL" id="KV454406">
    <property type="protein sequence ID" value="ODQ67839.1"/>
    <property type="molecule type" value="Genomic_DNA"/>
</dbReference>
<dbReference type="PROSITE" id="PS50082">
    <property type="entry name" value="WD_REPEATS_2"/>
    <property type="match status" value="3"/>
</dbReference>
<feature type="repeat" description="WD" evidence="3">
    <location>
        <begin position="181"/>
        <end position="222"/>
    </location>
</feature>
<proteinExistence type="predicted"/>
<dbReference type="Gene3D" id="2.130.10.10">
    <property type="entry name" value="YVTN repeat-like/Quinoprotein amine dehydrogenase"/>
    <property type="match status" value="1"/>
</dbReference>
<keyword evidence="1 3" id="KW-0853">WD repeat</keyword>
<accession>A0A1E3PQX4</accession>
<dbReference type="CDD" id="cd00200">
    <property type="entry name" value="WD40"/>
    <property type="match status" value="1"/>
</dbReference>
<feature type="repeat" description="WD" evidence="3">
    <location>
        <begin position="12"/>
        <end position="51"/>
    </location>
</feature>
<dbReference type="OrthoDB" id="10251741at2759"/>
<dbReference type="PROSITE" id="PS50294">
    <property type="entry name" value="WD_REPEATS_REGION"/>
    <property type="match status" value="2"/>
</dbReference>
<keyword evidence="5" id="KW-1185">Reference proteome</keyword>
<evidence type="ECO:0000313" key="4">
    <source>
        <dbReference type="EMBL" id="ODQ67839.1"/>
    </source>
</evidence>
<organism evidence="4 5">
    <name type="scientific">Nadsonia fulvescens var. elongata DSM 6958</name>
    <dbReference type="NCBI Taxonomy" id="857566"/>
    <lineage>
        <taxon>Eukaryota</taxon>
        <taxon>Fungi</taxon>
        <taxon>Dikarya</taxon>
        <taxon>Ascomycota</taxon>
        <taxon>Saccharomycotina</taxon>
        <taxon>Dipodascomycetes</taxon>
        <taxon>Dipodascales</taxon>
        <taxon>Dipodascales incertae sedis</taxon>
        <taxon>Nadsonia</taxon>
    </lineage>
</organism>
<reference evidence="4 5" key="1">
    <citation type="journal article" date="2016" name="Proc. Natl. Acad. Sci. U.S.A.">
        <title>Comparative genomics of biotechnologically important yeasts.</title>
        <authorList>
            <person name="Riley R."/>
            <person name="Haridas S."/>
            <person name="Wolfe K.H."/>
            <person name="Lopes M.R."/>
            <person name="Hittinger C.T."/>
            <person name="Goeker M."/>
            <person name="Salamov A.A."/>
            <person name="Wisecaver J.H."/>
            <person name="Long T.M."/>
            <person name="Calvey C.H."/>
            <person name="Aerts A.L."/>
            <person name="Barry K.W."/>
            <person name="Choi C."/>
            <person name="Clum A."/>
            <person name="Coughlan A.Y."/>
            <person name="Deshpande S."/>
            <person name="Douglass A.P."/>
            <person name="Hanson S.J."/>
            <person name="Klenk H.-P."/>
            <person name="LaButti K.M."/>
            <person name="Lapidus A."/>
            <person name="Lindquist E.A."/>
            <person name="Lipzen A.M."/>
            <person name="Meier-Kolthoff J.P."/>
            <person name="Ohm R.A."/>
            <person name="Otillar R.P."/>
            <person name="Pangilinan J.L."/>
            <person name="Peng Y."/>
            <person name="Rokas A."/>
            <person name="Rosa C.A."/>
            <person name="Scheuner C."/>
            <person name="Sibirny A.A."/>
            <person name="Slot J.C."/>
            <person name="Stielow J.B."/>
            <person name="Sun H."/>
            <person name="Kurtzman C.P."/>
            <person name="Blackwell M."/>
            <person name="Grigoriev I.V."/>
            <person name="Jeffries T.W."/>
        </authorList>
    </citation>
    <scope>NUCLEOTIDE SEQUENCE [LARGE SCALE GENOMIC DNA]</scope>
    <source>
        <strain evidence="4 5">DSM 6958</strain>
    </source>
</reference>
<evidence type="ECO:0000256" key="2">
    <source>
        <dbReference type="ARBA" id="ARBA00022737"/>
    </source>
</evidence>
<dbReference type="InterPro" id="IPR051510">
    <property type="entry name" value="SKI8"/>
</dbReference>
<dbReference type="STRING" id="857566.A0A1E3PQX4"/>
<dbReference type="GO" id="GO:0005634">
    <property type="term" value="C:nucleus"/>
    <property type="evidence" value="ECO:0007669"/>
    <property type="project" value="TreeGrafter"/>
</dbReference>
<name>A0A1E3PQX4_9ASCO</name>
<dbReference type="GO" id="GO:0032991">
    <property type="term" value="C:protein-containing complex"/>
    <property type="evidence" value="ECO:0007669"/>
    <property type="project" value="UniProtKB-ARBA"/>
</dbReference>
<evidence type="ECO:0000313" key="5">
    <source>
        <dbReference type="Proteomes" id="UP000095009"/>
    </source>
</evidence>
<dbReference type="PANTHER" id="PTHR44090">
    <property type="entry name" value="WD REPEAT-CONTAINING PROTEIN 61"/>
    <property type="match status" value="1"/>
</dbReference>
<feature type="repeat" description="WD" evidence="3">
    <location>
        <begin position="223"/>
        <end position="264"/>
    </location>
</feature>
<dbReference type="Pfam" id="PF00400">
    <property type="entry name" value="WD40"/>
    <property type="match status" value="2"/>
</dbReference>
<dbReference type="PANTHER" id="PTHR44090:SF1">
    <property type="entry name" value="SUPERKILLER COMPLEX PROTEIN 8"/>
    <property type="match status" value="1"/>
</dbReference>
<dbReference type="InterPro" id="IPR036322">
    <property type="entry name" value="WD40_repeat_dom_sf"/>
</dbReference>
<sequence>MSQPYIATNSVVDAHKSDIYAVEACQKYTITASGDSAVTLWDNDSEKTEPITLSGFTIGVHHLSIDGFKEKLAAVGFDSKIKLFDLLKLQEIPLPVLNQTVKGAWAIKLSLDGTFLAISTVEGNIVLWDVIEDKEKRSFQTKGTFGTTIDISRDDKLVASGHENGGIYIFEIETGRMTYSLPGHYNAIRAVRFSPAGRFLAVSGDSKHISVYDIVSGEHAFQLNGHEGWVLALAWNPTGESLLSGSYDGKTKVWSIAQRTCVATQAENNSPIFDVCWLNKGWGPAVIGGTNQGFASVGSDKAVRWYREASGQ</sequence>
<gene>
    <name evidence="4" type="ORF">NADFUDRAFT_54089</name>
</gene>